<sequence>MPFPLTRIRWCGRRLEIPEKQFAAPDKSPSYRGRYSCEANPPLAAALNLTKDGFIFKLRRKYQRFCGPPSRSSLTNTFL</sequence>
<proteinExistence type="predicted"/>
<dbReference type="EMBL" id="JAACXV010000047">
    <property type="protein sequence ID" value="KAF7285681.1"/>
    <property type="molecule type" value="Genomic_DNA"/>
</dbReference>
<reference evidence="1" key="1">
    <citation type="submission" date="2020-08" db="EMBL/GenBank/DDBJ databases">
        <title>Genome sequencing and assembly of the red palm weevil Rhynchophorus ferrugineus.</title>
        <authorList>
            <person name="Dias G.B."/>
            <person name="Bergman C.M."/>
            <person name="Manee M."/>
        </authorList>
    </citation>
    <scope>NUCLEOTIDE SEQUENCE</scope>
    <source>
        <strain evidence="1">AA-2017</strain>
        <tissue evidence="1">Whole larva</tissue>
    </source>
</reference>
<name>A0A834IT87_RHYFE</name>
<dbReference type="AlphaFoldDB" id="A0A834IT87"/>
<protein>
    <submittedName>
        <fullName evidence="1">Uncharacterized protein</fullName>
    </submittedName>
</protein>
<evidence type="ECO:0000313" key="1">
    <source>
        <dbReference type="EMBL" id="KAF7285681.1"/>
    </source>
</evidence>
<comment type="caution">
    <text evidence="1">The sequence shown here is derived from an EMBL/GenBank/DDBJ whole genome shotgun (WGS) entry which is preliminary data.</text>
</comment>
<keyword evidence="2" id="KW-1185">Reference proteome</keyword>
<dbReference type="Proteomes" id="UP000625711">
    <property type="component" value="Unassembled WGS sequence"/>
</dbReference>
<organism evidence="1 2">
    <name type="scientific">Rhynchophorus ferrugineus</name>
    <name type="common">Red palm weevil</name>
    <name type="synonym">Curculio ferrugineus</name>
    <dbReference type="NCBI Taxonomy" id="354439"/>
    <lineage>
        <taxon>Eukaryota</taxon>
        <taxon>Metazoa</taxon>
        <taxon>Ecdysozoa</taxon>
        <taxon>Arthropoda</taxon>
        <taxon>Hexapoda</taxon>
        <taxon>Insecta</taxon>
        <taxon>Pterygota</taxon>
        <taxon>Neoptera</taxon>
        <taxon>Endopterygota</taxon>
        <taxon>Coleoptera</taxon>
        <taxon>Polyphaga</taxon>
        <taxon>Cucujiformia</taxon>
        <taxon>Curculionidae</taxon>
        <taxon>Dryophthorinae</taxon>
        <taxon>Rhynchophorus</taxon>
    </lineage>
</organism>
<accession>A0A834IT87</accession>
<gene>
    <name evidence="1" type="ORF">GWI33_010176</name>
</gene>
<evidence type="ECO:0000313" key="2">
    <source>
        <dbReference type="Proteomes" id="UP000625711"/>
    </source>
</evidence>